<dbReference type="InterPro" id="IPR028082">
    <property type="entry name" value="Peripla_BP_I"/>
</dbReference>
<dbReference type="InterPro" id="IPR025997">
    <property type="entry name" value="SBP_2_dom"/>
</dbReference>
<dbReference type="Pfam" id="PF13407">
    <property type="entry name" value="Peripla_BP_4"/>
    <property type="match status" value="1"/>
</dbReference>
<evidence type="ECO:0000313" key="5">
    <source>
        <dbReference type="EMBL" id="RDU24362.1"/>
    </source>
</evidence>
<dbReference type="EMBL" id="QRCT01000013">
    <property type="protein sequence ID" value="RDU24362.1"/>
    <property type="molecule type" value="Genomic_DNA"/>
</dbReference>
<accession>A0A371AXX9</accession>
<keyword evidence="6" id="KW-1185">Reference proteome</keyword>
<comment type="similarity">
    <text evidence="2">Belongs to the bacterial solute-binding protein 2 family.</text>
</comment>
<evidence type="ECO:0000256" key="3">
    <source>
        <dbReference type="ARBA" id="ARBA00022729"/>
    </source>
</evidence>
<dbReference type="SUPFAM" id="SSF53822">
    <property type="entry name" value="Periplasmic binding protein-like I"/>
    <property type="match status" value="1"/>
</dbReference>
<gene>
    <name evidence="5" type="ORF">DWV06_05150</name>
</gene>
<dbReference type="Gene3D" id="3.40.50.2300">
    <property type="match status" value="2"/>
</dbReference>
<dbReference type="PANTHER" id="PTHR46847:SF1">
    <property type="entry name" value="D-ALLOSE-BINDING PERIPLASMIC PROTEIN-RELATED"/>
    <property type="match status" value="1"/>
</dbReference>
<reference evidence="5 6" key="1">
    <citation type="submission" date="2018-07" db="EMBL/GenBank/DDBJ databases">
        <title>Anaerosacharophilus polymeroproducens gen. nov. sp. nov., an anaerobic bacterium isolated from salt field.</title>
        <authorList>
            <person name="Kim W."/>
            <person name="Yang S.-H."/>
            <person name="Oh J."/>
            <person name="Lee J.-H."/>
            <person name="Kwon K.K."/>
        </authorList>
    </citation>
    <scope>NUCLEOTIDE SEQUENCE [LARGE SCALE GENOMIC DNA]</scope>
    <source>
        <strain evidence="5 6">MCWD5</strain>
    </source>
</reference>
<dbReference type="GO" id="GO:0030313">
    <property type="term" value="C:cell envelope"/>
    <property type="evidence" value="ECO:0007669"/>
    <property type="project" value="UniProtKB-SubCell"/>
</dbReference>
<evidence type="ECO:0000313" key="6">
    <source>
        <dbReference type="Proteomes" id="UP000255036"/>
    </source>
</evidence>
<keyword evidence="3" id="KW-0732">Signal</keyword>
<name>A0A371AXX9_9FIRM</name>
<dbReference type="Proteomes" id="UP000255036">
    <property type="component" value="Unassembled WGS sequence"/>
</dbReference>
<dbReference type="CDD" id="cd19971">
    <property type="entry name" value="PBP1_ABC_sugar_binding-like"/>
    <property type="match status" value="1"/>
</dbReference>
<dbReference type="AlphaFoldDB" id="A0A371AXX9"/>
<comment type="subcellular location">
    <subcellularLocation>
        <location evidence="1">Cell envelope</location>
    </subcellularLocation>
</comment>
<evidence type="ECO:0000259" key="4">
    <source>
        <dbReference type="Pfam" id="PF13407"/>
    </source>
</evidence>
<sequence length="304" mass="34008">MKVWEDSHMLKSPNYCKSMENGSLFGATFMSLYNPYFVVLNMGINTIIEEHKDRLITLDPILDQEKQNKQILDLINKDVKAIFLTPVDWIKVEPALVACKEANMPVFNIDSEVFNSNLVVAIIASDNYQIGVKIANNMMERRKAAKIVILDFPPTKSSIDRVQGFLDTIAGKPQYEVIARESGGNLFEVSKNVMERLLKEFEDIDVVMGSNDITALGALTALEDVGRAEDTLIYGVDGSPEAKFLVEEGKMTGTVAQFPIEMGMTSAEIAYAYLEGDKIEKRIFIPTVLITKENIYDFGVVGWQ</sequence>
<dbReference type="PANTHER" id="PTHR46847">
    <property type="entry name" value="D-ALLOSE-BINDING PERIPLASMIC PROTEIN-RELATED"/>
    <property type="match status" value="1"/>
</dbReference>
<feature type="domain" description="Periplasmic binding protein" evidence="4">
    <location>
        <begin position="31"/>
        <end position="278"/>
    </location>
</feature>
<evidence type="ECO:0000256" key="1">
    <source>
        <dbReference type="ARBA" id="ARBA00004196"/>
    </source>
</evidence>
<proteinExistence type="inferred from homology"/>
<evidence type="ECO:0000256" key="2">
    <source>
        <dbReference type="ARBA" id="ARBA00007639"/>
    </source>
</evidence>
<protein>
    <submittedName>
        <fullName evidence="5">Sugar ABC transporter substrate-binding protein</fullName>
    </submittedName>
</protein>
<dbReference type="GO" id="GO:0030246">
    <property type="term" value="F:carbohydrate binding"/>
    <property type="evidence" value="ECO:0007669"/>
    <property type="project" value="UniProtKB-ARBA"/>
</dbReference>
<comment type="caution">
    <text evidence="5">The sequence shown here is derived from an EMBL/GenBank/DDBJ whole genome shotgun (WGS) entry which is preliminary data.</text>
</comment>
<organism evidence="5 6">
    <name type="scientific">Anaerosacchariphilus polymeriproducens</name>
    <dbReference type="NCBI Taxonomy" id="1812858"/>
    <lineage>
        <taxon>Bacteria</taxon>
        <taxon>Bacillati</taxon>
        <taxon>Bacillota</taxon>
        <taxon>Clostridia</taxon>
        <taxon>Lachnospirales</taxon>
        <taxon>Lachnospiraceae</taxon>
        <taxon>Anaerosacchariphilus</taxon>
    </lineage>
</organism>